<feature type="compositionally biased region" description="Polar residues" evidence="1">
    <location>
        <begin position="15"/>
        <end position="29"/>
    </location>
</feature>
<organism evidence="2 3">
    <name type="scientific">Portunus trituberculatus</name>
    <name type="common">Swimming crab</name>
    <name type="synonym">Neptunus trituberculatus</name>
    <dbReference type="NCBI Taxonomy" id="210409"/>
    <lineage>
        <taxon>Eukaryota</taxon>
        <taxon>Metazoa</taxon>
        <taxon>Ecdysozoa</taxon>
        <taxon>Arthropoda</taxon>
        <taxon>Crustacea</taxon>
        <taxon>Multicrustacea</taxon>
        <taxon>Malacostraca</taxon>
        <taxon>Eumalacostraca</taxon>
        <taxon>Eucarida</taxon>
        <taxon>Decapoda</taxon>
        <taxon>Pleocyemata</taxon>
        <taxon>Brachyura</taxon>
        <taxon>Eubrachyura</taxon>
        <taxon>Portunoidea</taxon>
        <taxon>Portunidae</taxon>
        <taxon>Portuninae</taxon>
        <taxon>Portunus</taxon>
    </lineage>
</organism>
<gene>
    <name evidence="2" type="ORF">E2C01_001255</name>
</gene>
<dbReference type="AlphaFoldDB" id="A0A5B7CG90"/>
<evidence type="ECO:0000313" key="3">
    <source>
        <dbReference type="Proteomes" id="UP000324222"/>
    </source>
</evidence>
<accession>A0A5B7CG90</accession>
<evidence type="ECO:0000313" key="2">
    <source>
        <dbReference type="EMBL" id="MPC08662.1"/>
    </source>
</evidence>
<dbReference type="Proteomes" id="UP000324222">
    <property type="component" value="Unassembled WGS sequence"/>
</dbReference>
<keyword evidence="3" id="KW-1185">Reference proteome</keyword>
<comment type="caution">
    <text evidence="2">The sequence shown here is derived from an EMBL/GenBank/DDBJ whole genome shotgun (WGS) entry which is preliminary data.</text>
</comment>
<evidence type="ECO:0000256" key="1">
    <source>
        <dbReference type="SAM" id="MobiDB-lite"/>
    </source>
</evidence>
<protein>
    <submittedName>
        <fullName evidence="2">Uncharacterized protein</fullName>
    </submittedName>
</protein>
<sequence length="74" mass="8119">MTSKRLIGKNKESSESASVSEPHPSTSGFTGIIPDVFMDGDLSYNDLPPPAHPSPLLFYIIHHQPSLIISDLRM</sequence>
<reference evidence="2 3" key="1">
    <citation type="submission" date="2019-05" db="EMBL/GenBank/DDBJ databases">
        <title>Another draft genome of Portunus trituberculatus and its Hox gene families provides insights of decapod evolution.</title>
        <authorList>
            <person name="Jeong J.-H."/>
            <person name="Song I."/>
            <person name="Kim S."/>
            <person name="Choi T."/>
            <person name="Kim D."/>
            <person name="Ryu S."/>
            <person name="Kim W."/>
        </authorList>
    </citation>
    <scope>NUCLEOTIDE SEQUENCE [LARGE SCALE GENOMIC DNA]</scope>
    <source>
        <tissue evidence="2">Muscle</tissue>
    </source>
</reference>
<dbReference type="EMBL" id="VSRR010000039">
    <property type="protein sequence ID" value="MPC08662.1"/>
    <property type="molecule type" value="Genomic_DNA"/>
</dbReference>
<name>A0A5B7CG90_PORTR</name>
<feature type="region of interest" description="Disordered" evidence="1">
    <location>
        <begin position="1"/>
        <end position="32"/>
    </location>
</feature>
<proteinExistence type="predicted"/>